<evidence type="ECO:0008006" key="5">
    <source>
        <dbReference type="Google" id="ProtNLM"/>
    </source>
</evidence>
<organism evidence="3 4">
    <name type="scientific">Belnapia rosea</name>
    <dbReference type="NCBI Taxonomy" id="938405"/>
    <lineage>
        <taxon>Bacteria</taxon>
        <taxon>Pseudomonadati</taxon>
        <taxon>Pseudomonadota</taxon>
        <taxon>Alphaproteobacteria</taxon>
        <taxon>Acetobacterales</taxon>
        <taxon>Roseomonadaceae</taxon>
        <taxon>Belnapia</taxon>
    </lineage>
</organism>
<dbReference type="PANTHER" id="PTHR18964:SF149">
    <property type="entry name" value="BIFUNCTIONAL UDP-N-ACETYLGLUCOSAMINE 2-EPIMERASE_N-ACETYLMANNOSAMINE KINASE"/>
    <property type="match status" value="1"/>
</dbReference>
<protein>
    <recommendedName>
        <fullName evidence="5">ROK family protein</fullName>
    </recommendedName>
</protein>
<dbReference type="InterPro" id="IPR043129">
    <property type="entry name" value="ATPase_NBD"/>
</dbReference>
<reference evidence="3 4" key="1">
    <citation type="submission" date="2016-10" db="EMBL/GenBank/DDBJ databases">
        <authorList>
            <person name="de Groot N.N."/>
        </authorList>
    </citation>
    <scope>NUCLEOTIDE SEQUENCE [LARGE SCALE GENOMIC DNA]</scope>
    <source>
        <strain evidence="3 4">CPCC 100156</strain>
    </source>
</reference>
<dbReference type="EMBL" id="FMZX01000001">
    <property type="protein sequence ID" value="SDC32722.1"/>
    <property type="molecule type" value="Genomic_DNA"/>
</dbReference>
<dbReference type="AlphaFoldDB" id="A0A1G6KNN8"/>
<dbReference type="PANTHER" id="PTHR18964">
    <property type="entry name" value="ROK (REPRESSOR, ORF, KINASE) FAMILY"/>
    <property type="match status" value="1"/>
</dbReference>
<dbReference type="OrthoDB" id="7903685at2"/>
<gene>
    <name evidence="3" type="ORF">SAMN04487779_1001589</name>
</gene>
<evidence type="ECO:0000256" key="2">
    <source>
        <dbReference type="SAM" id="MobiDB-lite"/>
    </source>
</evidence>
<dbReference type="InterPro" id="IPR000600">
    <property type="entry name" value="ROK"/>
</dbReference>
<dbReference type="STRING" id="938405.SAMN02927895_00777"/>
<feature type="region of interest" description="Disordered" evidence="2">
    <location>
        <begin position="1"/>
        <end position="21"/>
    </location>
</feature>
<sequence>MTEQAKRPTPPGFPSHGADELPAVTVDTANATLRTPDGFLGDRASSTAFRAILAEWRERLKEVDKEDPFGDAPPEAIGRRQLDHLLAEGDPEHAGLVHGIVEEFAQSFATVIKRLLKLKEWQGTERIVIGGGMRGSRVGELAIGRAAMLLKGEEIAIDLVPIRHDPDEAGMIGATQLAPPWIFLGHDALLAVDIGGSNIRTGLVRPHLKKASDLSAACLWDSAIWRHRDDKPNREAAIDRLIEMLQEMLRKAEKRDLAVAPFIGIGCPGHIEADGSIAHGAQNLPGNWESDRFNLPARLHAALPKIGGHDTVVVMHNDAVVQGLSQVPWMGDVKHWGVLTIGTGLGNARFTNRKG</sequence>
<evidence type="ECO:0000256" key="1">
    <source>
        <dbReference type="ARBA" id="ARBA00006479"/>
    </source>
</evidence>
<dbReference type="Proteomes" id="UP000198925">
    <property type="component" value="Unassembled WGS sequence"/>
</dbReference>
<evidence type="ECO:0000313" key="4">
    <source>
        <dbReference type="Proteomes" id="UP000198925"/>
    </source>
</evidence>
<accession>A0A1G6KNN8</accession>
<dbReference type="RefSeq" id="WP_090560869.1">
    <property type="nucleotide sequence ID" value="NZ_FMXZ01000001.1"/>
</dbReference>
<name>A0A1G6KNN8_9PROT</name>
<dbReference type="Gene3D" id="3.30.420.40">
    <property type="match status" value="1"/>
</dbReference>
<proteinExistence type="inferred from homology"/>
<evidence type="ECO:0000313" key="3">
    <source>
        <dbReference type="EMBL" id="SDC32722.1"/>
    </source>
</evidence>
<dbReference type="CDD" id="cd23763">
    <property type="entry name" value="ASKHA_ATPase_ROK"/>
    <property type="match status" value="1"/>
</dbReference>
<keyword evidence="4" id="KW-1185">Reference proteome</keyword>
<comment type="similarity">
    <text evidence="1">Belongs to the ROK (NagC/XylR) family.</text>
</comment>
<dbReference type="SUPFAM" id="SSF53067">
    <property type="entry name" value="Actin-like ATPase domain"/>
    <property type="match status" value="1"/>
</dbReference>